<dbReference type="HOGENOM" id="CLU_3390743_0_0_0"/>
<organism evidence="1 2">
    <name type="scientific">Planctopirus limnophila (strain ATCC 43296 / DSM 3776 / IFAM 1008 / Mu 290)</name>
    <name type="common">Planctomyces limnophilus</name>
    <dbReference type="NCBI Taxonomy" id="521674"/>
    <lineage>
        <taxon>Bacteria</taxon>
        <taxon>Pseudomonadati</taxon>
        <taxon>Planctomycetota</taxon>
        <taxon>Planctomycetia</taxon>
        <taxon>Planctomycetales</taxon>
        <taxon>Planctomycetaceae</taxon>
        <taxon>Planctopirus</taxon>
    </lineage>
</organism>
<sequence length="32" mass="3660">MSELPMPLAGFVAAYGRKSFIDEWGLRCQRVM</sequence>
<name>D5SN13_PLAL2</name>
<protein>
    <submittedName>
        <fullName evidence="1">Uncharacterized protein</fullName>
    </submittedName>
</protein>
<reference evidence="1 2" key="1">
    <citation type="journal article" date="2010" name="Stand. Genomic Sci.">
        <title>Complete genome sequence of Planctomyces limnophilus type strain (Mu 290).</title>
        <authorList>
            <person name="Labutti K."/>
            <person name="Sikorski J."/>
            <person name="Schneider S."/>
            <person name="Nolan M."/>
            <person name="Lucas S."/>
            <person name="Glavina Del Rio T."/>
            <person name="Tice H."/>
            <person name="Cheng J.F."/>
            <person name="Goodwin L."/>
            <person name="Pitluck S."/>
            <person name="Liolios K."/>
            <person name="Ivanova N."/>
            <person name="Mavromatis K."/>
            <person name="Mikhailova N."/>
            <person name="Pati A."/>
            <person name="Chen A."/>
            <person name="Palaniappan K."/>
            <person name="Land M."/>
            <person name="Hauser L."/>
            <person name="Chang Y.J."/>
            <person name="Jeffries C.D."/>
            <person name="Tindall B.J."/>
            <person name="Rohde M."/>
            <person name="Goker M."/>
            <person name="Woyke T."/>
            <person name="Bristow J."/>
            <person name="Eisen J.A."/>
            <person name="Markowitz V."/>
            <person name="Hugenholtz P."/>
            <person name="Kyrpides N.C."/>
            <person name="Klenk H.P."/>
            <person name="Lapidus A."/>
        </authorList>
    </citation>
    <scope>NUCLEOTIDE SEQUENCE [LARGE SCALE GENOMIC DNA]</scope>
    <source>
        <strain evidence="2">ATCC 43296 / DSM 3776 / IFAM 1008 / 290</strain>
    </source>
</reference>
<dbReference type="Proteomes" id="UP000002220">
    <property type="component" value="Chromosome"/>
</dbReference>
<dbReference type="EMBL" id="CP001744">
    <property type="protein sequence ID" value="ADG70046.1"/>
    <property type="molecule type" value="Genomic_DNA"/>
</dbReference>
<evidence type="ECO:0000313" key="1">
    <source>
        <dbReference type="EMBL" id="ADG70046.1"/>
    </source>
</evidence>
<gene>
    <name evidence="1" type="ordered locus">Plim_4239</name>
</gene>
<accession>D5SN13</accession>
<dbReference type="AlphaFoldDB" id="D5SN13"/>
<dbReference type="KEGG" id="plm:Plim_4239"/>
<proteinExistence type="predicted"/>
<keyword evidence="2" id="KW-1185">Reference proteome</keyword>
<dbReference type="STRING" id="521674.Plim_4239"/>
<evidence type="ECO:0000313" key="2">
    <source>
        <dbReference type="Proteomes" id="UP000002220"/>
    </source>
</evidence>